<dbReference type="PANTHER" id="PTHR43124:SF10">
    <property type="entry name" value="PURINE EFFLUX PUMP PBUE"/>
    <property type="match status" value="1"/>
</dbReference>
<evidence type="ECO:0000313" key="11">
    <source>
        <dbReference type="Proteomes" id="UP000198939"/>
    </source>
</evidence>
<protein>
    <submittedName>
        <fullName evidence="8">MFS transporter, aromatic acid:H+ symporter (AAHS) family</fullName>
    </submittedName>
    <submittedName>
        <fullName evidence="9">Predicted arabinose efflux permease, MFS family</fullName>
    </submittedName>
</protein>
<reference evidence="9 11" key="1">
    <citation type="submission" date="2016-10" db="EMBL/GenBank/DDBJ databases">
        <authorList>
            <person name="Varghese N."/>
            <person name="Submissions S."/>
        </authorList>
    </citation>
    <scope>NUCLEOTIDE SEQUENCE [LARGE SCALE GENOMIC DNA]</scope>
    <source>
        <strain evidence="9 11">CGMCC 1.7071</strain>
    </source>
</reference>
<evidence type="ECO:0000313" key="8">
    <source>
        <dbReference type="EMBL" id="SEI10935.1"/>
    </source>
</evidence>
<feature type="transmembrane region" description="Helical" evidence="6">
    <location>
        <begin position="52"/>
        <end position="75"/>
    </location>
</feature>
<keyword evidence="2" id="KW-1003">Cell membrane</keyword>
<dbReference type="Gene3D" id="1.20.1250.20">
    <property type="entry name" value="MFS general substrate transporter like domains"/>
    <property type="match status" value="2"/>
</dbReference>
<evidence type="ECO:0000256" key="5">
    <source>
        <dbReference type="ARBA" id="ARBA00023136"/>
    </source>
</evidence>
<evidence type="ECO:0000256" key="1">
    <source>
        <dbReference type="ARBA" id="ARBA00004651"/>
    </source>
</evidence>
<keyword evidence="11" id="KW-1185">Reference proteome</keyword>
<dbReference type="Proteomes" id="UP000198939">
    <property type="component" value="Unassembled WGS sequence"/>
</dbReference>
<evidence type="ECO:0000256" key="6">
    <source>
        <dbReference type="SAM" id="Phobius"/>
    </source>
</evidence>
<keyword evidence="5 6" id="KW-0472">Membrane</keyword>
<dbReference type="InterPro" id="IPR011701">
    <property type="entry name" value="MFS"/>
</dbReference>
<feature type="transmembrane region" description="Helical" evidence="6">
    <location>
        <begin position="244"/>
        <end position="266"/>
    </location>
</feature>
<dbReference type="Pfam" id="PF07690">
    <property type="entry name" value="MFS_1"/>
    <property type="match status" value="1"/>
</dbReference>
<dbReference type="SUPFAM" id="SSF103473">
    <property type="entry name" value="MFS general substrate transporter"/>
    <property type="match status" value="1"/>
</dbReference>
<feature type="transmembrane region" description="Helical" evidence="6">
    <location>
        <begin position="82"/>
        <end position="106"/>
    </location>
</feature>
<dbReference type="AlphaFoldDB" id="A0A1H8S1K3"/>
<feature type="transmembrane region" description="Helical" evidence="6">
    <location>
        <begin position="330"/>
        <end position="355"/>
    </location>
</feature>
<accession>A0A1H8S1K3</accession>
<sequence>MINISNPSAARDPAALVVGVIAAQVIGGLFAQMSPFVIAGLMDGLSLSERDAGIVTSVELLALAFTAISIAPVLPRFSYRRVCIAAVGLTLLAQGASIIAGGWTALILLRSMAGVGEGALYAMSLSIVASHCRNPEKVFGFFQLVWALGSVPLFSIGGELTAAFAHRGVFALLGAVTLALAPLLLLVPDTRPFKEEEAASDAETISPLVGTLLLAAILLFVAMSAALYAFSAPLGERAGMETTAVGYTLTIASFVGLIGAVAATALNVRLGRAMPISAFCLGYALIALVLCLLQNSTAYVIALVGSVILYYFSMPYLFGLAAAIDRSGRWAAAAGSAYLLGFAAGPVLGGFVIAASGYTSLGAVCVAMTAVAWILAMIVISRAALRPGRQIFFHRKGEGNGRAPGVVVGHPEFASMGLHDRTTDREPHPHAILFGREEGLEDTLDVAKPAPGVSNLNSHSSGPIAT</sequence>
<dbReference type="InterPro" id="IPR020846">
    <property type="entry name" value="MFS_dom"/>
</dbReference>
<dbReference type="PANTHER" id="PTHR43124">
    <property type="entry name" value="PURINE EFFLUX PUMP PBUE"/>
    <property type="match status" value="1"/>
</dbReference>
<reference evidence="8" key="2">
    <citation type="submission" date="2016-10" db="EMBL/GenBank/DDBJ databases">
        <authorList>
            <person name="de Groot N.N."/>
        </authorList>
    </citation>
    <scope>NUCLEOTIDE SEQUENCE [LARGE SCALE GENOMIC DNA]</scope>
    <source>
        <strain evidence="8">CCBAU85039</strain>
    </source>
</reference>
<proteinExistence type="predicted"/>
<feature type="transmembrane region" description="Helical" evidence="6">
    <location>
        <begin position="273"/>
        <end position="293"/>
    </location>
</feature>
<dbReference type="GO" id="GO:0005886">
    <property type="term" value="C:plasma membrane"/>
    <property type="evidence" value="ECO:0007669"/>
    <property type="project" value="UniProtKB-SubCell"/>
</dbReference>
<feature type="transmembrane region" description="Helical" evidence="6">
    <location>
        <begin position="138"/>
        <end position="157"/>
    </location>
</feature>
<evidence type="ECO:0000313" key="10">
    <source>
        <dbReference type="Proteomes" id="UP000183063"/>
    </source>
</evidence>
<feature type="transmembrane region" description="Helical" evidence="6">
    <location>
        <begin position="208"/>
        <end position="232"/>
    </location>
</feature>
<reference evidence="10" key="3">
    <citation type="submission" date="2016-10" db="EMBL/GenBank/DDBJ databases">
        <authorList>
            <person name="Wibberg D."/>
        </authorList>
    </citation>
    <scope>NUCLEOTIDE SEQUENCE [LARGE SCALE GENOMIC DNA]</scope>
</reference>
<gene>
    <name evidence="8" type="ORF">RTCCBAU85039_4618</name>
    <name evidence="9" type="ORF">SAMN05216228_10235</name>
</gene>
<comment type="subcellular location">
    <subcellularLocation>
        <location evidence="1">Cell membrane</location>
        <topology evidence="1">Multi-pass membrane protein</topology>
    </subcellularLocation>
</comment>
<evidence type="ECO:0000313" key="9">
    <source>
        <dbReference type="EMBL" id="SEO72324.1"/>
    </source>
</evidence>
<dbReference type="PROSITE" id="PS50850">
    <property type="entry name" value="MFS"/>
    <property type="match status" value="1"/>
</dbReference>
<evidence type="ECO:0000259" key="7">
    <source>
        <dbReference type="PROSITE" id="PS50850"/>
    </source>
</evidence>
<keyword evidence="4 6" id="KW-1133">Transmembrane helix</keyword>
<dbReference type="InterPro" id="IPR036259">
    <property type="entry name" value="MFS_trans_sf"/>
</dbReference>
<feature type="transmembrane region" description="Helical" evidence="6">
    <location>
        <begin position="299"/>
        <end position="318"/>
    </location>
</feature>
<feature type="domain" description="Major facilitator superfamily (MFS) profile" evidence="7">
    <location>
        <begin position="16"/>
        <end position="384"/>
    </location>
</feature>
<keyword evidence="3 6" id="KW-0812">Transmembrane</keyword>
<feature type="transmembrane region" description="Helical" evidence="6">
    <location>
        <begin position="361"/>
        <end position="385"/>
    </location>
</feature>
<dbReference type="EMBL" id="FNXB01000029">
    <property type="protein sequence ID" value="SEI10935.1"/>
    <property type="molecule type" value="Genomic_DNA"/>
</dbReference>
<dbReference type="EMBL" id="FOCV01000023">
    <property type="protein sequence ID" value="SEO72324.1"/>
    <property type="molecule type" value="Genomic_DNA"/>
</dbReference>
<dbReference type="GO" id="GO:0022857">
    <property type="term" value="F:transmembrane transporter activity"/>
    <property type="evidence" value="ECO:0007669"/>
    <property type="project" value="InterPro"/>
</dbReference>
<feature type="transmembrane region" description="Helical" evidence="6">
    <location>
        <begin position="12"/>
        <end position="32"/>
    </location>
</feature>
<evidence type="ECO:0000256" key="4">
    <source>
        <dbReference type="ARBA" id="ARBA00022989"/>
    </source>
</evidence>
<feature type="transmembrane region" description="Helical" evidence="6">
    <location>
        <begin position="169"/>
        <end position="187"/>
    </location>
</feature>
<dbReference type="STRING" id="501024.RTCCBAU85039_4618"/>
<name>A0A1H8S1K3_9HYPH</name>
<dbReference type="Proteomes" id="UP000183063">
    <property type="component" value="Unassembled WGS sequence"/>
</dbReference>
<dbReference type="InterPro" id="IPR050189">
    <property type="entry name" value="MFS_Efflux_Transporters"/>
</dbReference>
<evidence type="ECO:0000256" key="3">
    <source>
        <dbReference type="ARBA" id="ARBA00022692"/>
    </source>
</evidence>
<organism evidence="8 10">
    <name type="scientific">Rhizobium tibeticum</name>
    <dbReference type="NCBI Taxonomy" id="501024"/>
    <lineage>
        <taxon>Bacteria</taxon>
        <taxon>Pseudomonadati</taxon>
        <taxon>Pseudomonadota</taxon>
        <taxon>Alphaproteobacteria</taxon>
        <taxon>Hyphomicrobiales</taxon>
        <taxon>Rhizobiaceae</taxon>
        <taxon>Rhizobium/Agrobacterium group</taxon>
        <taxon>Rhizobium</taxon>
    </lineage>
</organism>
<evidence type="ECO:0000256" key="2">
    <source>
        <dbReference type="ARBA" id="ARBA00022475"/>
    </source>
</evidence>